<evidence type="ECO:0000313" key="9">
    <source>
        <dbReference type="EMBL" id="KPI38249.1"/>
    </source>
</evidence>
<dbReference type="Pfam" id="PF01794">
    <property type="entry name" value="Ferric_reduct"/>
    <property type="match status" value="1"/>
</dbReference>
<dbReference type="STRING" id="1664694.A0A0N0NKU6"/>
<feature type="transmembrane region" description="Helical" evidence="7">
    <location>
        <begin position="260"/>
        <end position="280"/>
    </location>
</feature>
<dbReference type="CDD" id="cd06186">
    <property type="entry name" value="NOX_Duox_like_FAD_NADP"/>
    <property type="match status" value="1"/>
</dbReference>
<dbReference type="EMBL" id="LFJN01000019">
    <property type="protein sequence ID" value="KPI38249.1"/>
    <property type="molecule type" value="Genomic_DNA"/>
</dbReference>
<feature type="transmembrane region" description="Helical" evidence="7">
    <location>
        <begin position="151"/>
        <end position="173"/>
    </location>
</feature>
<keyword evidence="2" id="KW-0813">Transport</keyword>
<dbReference type="PANTHER" id="PTHR32361:SF9">
    <property type="entry name" value="FERRIC REDUCTASE TRANSMEMBRANE COMPONENT 3-RELATED"/>
    <property type="match status" value="1"/>
</dbReference>
<evidence type="ECO:0000256" key="2">
    <source>
        <dbReference type="ARBA" id="ARBA00022448"/>
    </source>
</evidence>
<sequence>MDIFAVVAADRDNAEPDHQRDWTLDFTGVVPRDLWLINKRSLEGFEQQEALHSYYGLTILLVGALTPFAFTLLLFFPLLPTLFARLRPYVVYPSTFGGRHVQPLPHGIGNAPTMGQGMYIVFFVILNVICSAVGHNSVQPNAFYKNTREEIMLYVANCTGVIAFALLPLVILFAGRNNFLLWITNWSHATYLLFHRHVARIFMVHCIVHSIVEIELYRSQGLAVEQMRLSYWVWGVVGTVMACALVVFSARLFRRLTYEVFLVLHILMAILLLVGCWYHVELLFKRRWGYEFWLYAAFAVWIFDRAARLLRLAQTGPLRAEMQELGSSGVVRIDIPGVRWSLHPGHHAYISWPGLSWWRTFGSHPFSVIPLSHCQHPDDEVESAITAPSTGSGRTSPTLAVITDLEKAVSKIRSIPLHTRPLIRPGVRLYVKKHKGITSRLGSARNILTLLEGPYRNHSVGVAPNAGVLACDRLILLAGGIGITGVASWIRAHTNVKLYWSVRECGRALLEDVQQSGLLEPLSRLGRLEVNVTGSGQRRRDLTDTIEHDVVDALHDSLVKGVKVGVISCGSPEFCDSVRSGVVDIGRRVGGLVELHYIEEAFGW</sequence>
<name>A0A0N0NKU6_9EURO</name>
<dbReference type="SFLD" id="SFLDG01168">
    <property type="entry name" value="Ferric_reductase_subgroup_(FRE"/>
    <property type="match status" value="1"/>
</dbReference>
<dbReference type="GO" id="GO:0000293">
    <property type="term" value="F:ferric-chelate reductase activity"/>
    <property type="evidence" value="ECO:0007669"/>
    <property type="project" value="TreeGrafter"/>
</dbReference>
<evidence type="ECO:0000256" key="4">
    <source>
        <dbReference type="ARBA" id="ARBA00022989"/>
    </source>
</evidence>
<evidence type="ECO:0000256" key="3">
    <source>
        <dbReference type="ARBA" id="ARBA00022692"/>
    </source>
</evidence>
<dbReference type="OrthoDB" id="167398at2759"/>
<dbReference type="GO" id="GO:0006826">
    <property type="term" value="P:iron ion transport"/>
    <property type="evidence" value="ECO:0007669"/>
    <property type="project" value="TreeGrafter"/>
</dbReference>
<keyword evidence="5" id="KW-0406">Ion transport</keyword>
<proteinExistence type="predicted"/>
<dbReference type="SUPFAM" id="SSF52343">
    <property type="entry name" value="Ferredoxin reductase-like, C-terminal NADP-linked domain"/>
    <property type="match status" value="1"/>
</dbReference>
<dbReference type="Proteomes" id="UP000038010">
    <property type="component" value="Unassembled WGS sequence"/>
</dbReference>
<gene>
    <name evidence="9" type="ORF">AB675_11970</name>
</gene>
<organism evidence="9 10">
    <name type="scientific">Cyphellophora attinorum</name>
    <dbReference type="NCBI Taxonomy" id="1664694"/>
    <lineage>
        <taxon>Eukaryota</taxon>
        <taxon>Fungi</taxon>
        <taxon>Dikarya</taxon>
        <taxon>Ascomycota</taxon>
        <taxon>Pezizomycotina</taxon>
        <taxon>Eurotiomycetes</taxon>
        <taxon>Chaetothyriomycetidae</taxon>
        <taxon>Chaetothyriales</taxon>
        <taxon>Cyphellophoraceae</taxon>
        <taxon>Cyphellophora</taxon>
    </lineage>
</organism>
<evidence type="ECO:0000256" key="7">
    <source>
        <dbReference type="SAM" id="Phobius"/>
    </source>
</evidence>
<dbReference type="PANTHER" id="PTHR32361">
    <property type="entry name" value="FERRIC/CUPRIC REDUCTASE TRANSMEMBRANE COMPONENT"/>
    <property type="match status" value="1"/>
</dbReference>
<evidence type="ECO:0000256" key="6">
    <source>
        <dbReference type="ARBA" id="ARBA00023136"/>
    </source>
</evidence>
<dbReference type="InterPro" id="IPR039261">
    <property type="entry name" value="FNR_nucleotide-bd"/>
</dbReference>
<dbReference type="GO" id="GO:0015677">
    <property type="term" value="P:copper ion import"/>
    <property type="evidence" value="ECO:0007669"/>
    <property type="project" value="TreeGrafter"/>
</dbReference>
<feature type="transmembrane region" description="Helical" evidence="7">
    <location>
        <begin position="119"/>
        <end position="139"/>
    </location>
</feature>
<comment type="subcellular location">
    <subcellularLocation>
        <location evidence="1">Membrane</location>
        <topology evidence="1">Multi-pass membrane protein</topology>
    </subcellularLocation>
</comment>
<protein>
    <submittedName>
        <fullName evidence="9">Putative ferric transmembrane component</fullName>
    </submittedName>
</protein>
<dbReference type="GO" id="GO:0006879">
    <property type="term" value="P:intracellular iron ion homeostasis"/>
    <property type="evidence" value="ECO:0007669"/>
    <property type="project" value="TreeGrafter"/>
</dbReference>
<feature type="transmembrane region" description="Helical" evidence="7">
    <location>
        <begin position="232"/>
        <end position="253"/>
    </location>
</feature>
<evidence type="ECO:0000313" key="10">
    <source>
        <dbReference type="Proteomes" id="UP000038010"/>
    </source>
</evidence>
<dbReference type="VEuPathDB" id="FungiDB:AB675_11970"/>
<accession>A0A0N0NKU6</accession>
<evidence type="ECO:0000256" key="1">
    <source>
        <dbReference type="ARBA" id="ARBA00004141"/>
    </source>
</evidence>
<keyword evidence="6 7" id="KW-0472">Membrane</keyword>
<feature type="domain" description="Ferric oxidoreductase" evidence="8">
    <location>
        <begin position="159"/>
        <end position="276"/>
    </location>
</feature>
<dbReference type="Gene3D" id="3.40.50.80">
    <property type="entry name" value="Nucleotide-binding domain of ferredoxin-NADP reductase (FNR) module"/>
    <property type="match status" value="1"/>
</dbReference>
<keyword evidence="3 7" id="KW-0812">Transmembrane</keyword>
<reference evidence="9 10" key="1">
    <citation type="submission" date="2015-06" db="EMBL/GenBank/DDBJ databases">
        <title>Draft genome of the ant-associated black yeast Phialophora attae CBS 131958.</title>
        <authorList>
            <person name="Moreno L.F."/>
            <person name="Stielow B.J."/>
            <person name="de Hoog S."/>
            <person name="Vicente V.A."/>
            <person name="Weiss V.A."/>
            <person name="de Vries M."/>
            <person name="Cruz L.M."/>
            <person name="Souza E.M."/>
        </authorList>
    </citation>
    <scope>NUCLEOTIDE SEQUENCE [LARGE SCALE GENOMIC DNA]</scope>
    <source>
        <strain evidence="9 10">CBS 131958</strain>
    </source>
</reference>
<keyword evidence="4 7" id="KW-1133">Transmembrane helix</keyword>
<dbReference type="GO" id="GO:0005886">
    <property type="term" value="C:plasma membrane"/>
    <property type="evidence" value="ECO:0007669"/>
    <property type="project" value="TreeGrafter"/>
</dbReference>
<evidence type="ECO:0000259" key="8">
    <source>
        <dbReference type="Pfam" id="PF01794"/>
    </source>
</evidence>
<dbReference type="RefSeq" id="XP_017998212.1">
    <property type="nucleotide sequence ID" value="XM_018140863.1"/>
</dbReference>
<dbReference type="SFLD" id="SFLDS00052">
    <property type="entry name" value="Ferric_Reductase_Domain"/>
    <property type="match status" value="1"/>
</dbReference>
<feature type="transmembrane region" description="Helical" evidence="7">
    <location>
        <begin position="54"/>
        <end position="79"/>
    </location>
</feature>
<evidence type="ECO:0000256" key="5">
    <source>
        <dbReference type="ARBA" id="ARBA00023065"/>
    </source>
</evidence>
<dbReference type="AlphaFoldDB" id="A0A0N0NKU6"/>
<comment type="caution">
    <text evidence="9">The sequence shown here is derived from an EMBL/GenBank/DDBJ whole genome shotgun (WGS) entry which is preliminary data.</text>
</comment>
<keyword evidence="10" id="KW-1185">Reference proteome</keyword>
<dbReference type="InterPro" id="IPR051410">
    <property type="entry name" value="Ferric/Cupric_Reductase"/>
</dbReference>
<dbReference type="GeneID" id="28732744"/>
<dbReference type="InterPro" id="IPR013130">
    <property type="entry name" value="Fe3_Rdtase_TM_dom"/>
</dbReference>